<name>A0A3B0Y4A5_9ZZZZ</name>
<sequence length="58" mass="6856">MLNCKKATQLMSRAQDQKLSTKQKLQLKLHILMCRACTNYNRQLSFIKKAMQQYGNHQ</sequence>
<dbReference type="Pfam" id="PF13490">
    <property type="entry name" value="zf-HC2"/>
    <property type="match status" value="1"/>
</dbReference>
<dbReference type="EMBL" id="UOFI01000189">
    <property type="protein sequence ID" value="VAW70192.1"/>
    <property type="molecule type" value="Genomic_DNA"/>
</dbReference>
<organism evidence="2">
    <name type="scientific">hydrothermal vent metagenome</name>
    <dbReference type="NCBI Taxonomy" id="652676"/>
    <lineage>
        <taxon>unclassified sequences</taxon>
        <taxon>metagenomes</taxon>
        <taxon>ecological metagenomes</taxon>
    </lineage>
</organism>
<dbReference type="AlphaFoldDB" id="A0A3B0Y4A5"/>
<feature type="domain" description="Putative zinc-finger" evidence="1">
    <location>
        <begin position="4"/>
        <end position="37"/>
    </location>
</feature>
<dbReference type="InterPro" id="IPR027383">
    <property type="entry name" value="Znf_put"/>
</dbReference>
<accession>A0A3B0Y4A5</accession>
<gene>
    <name evidence="2" type="ORF">MNBD_GAMMA09-2011</name>
</gene>
<evidence type="ECO:0000313" key="2">
    <source>
        <dbReference type="EMBL" id="VAW70192.1"/>
    </source>
</evidence>
<evidence type="ECO:0000259" key="1">
    <source>
        <dbReference type="Pfam" id="PF13490"/>
    </source>
</evidence>
<proteinExistence type="predicted"/>
<reference evidence="2" key="1">
    <citation type="submission" date="2018-06" db="EMBL/GenBank/DDBJ databases">
        <authorList>
            <person name="Zhirakovskaya E."/>
        </authorList>
    </citation>
    <scope>NUCLEOTIDE SEQUENCE</scope>
</reference>
<protein>
    <recommendedName>
        <fullName evidence="1">Putative zinc-finger domain-containing protein</fullName>
    </recommendedName>
</protein>